<organism evidence="1 2">
    <name type="scientific">Nepenthes gracilis</name>
    <name type="common">Slender pitcher plant</name>
    <dbReference type="NCBI Taxonomy" id="150966"/>
    <lineage>
        <taxon>Eukaryota</taxon>
        <taxon>Viridiplantae</taxon>
        <taxon>Streptophyta</taxon>
        <taxon>Embryophyta</taxon>
        <taxon>Tracheophyta</taxon>
        <taxon>Spermatophyta</taxon>
        <taxon>Magnoliopsida</taxon>
        <taxon>eudicotyledons</taxon>
        <taxon>Gunneridae</taxon>
        <taxon>Pentapetalae</taxon>
        <taxon>Caryophyllales</taxon>
        <taxon>Nepenthaceae</taxon>
        <taxon>Nepenthes</taxon>
    </lineage>
</organism>
<dbReference type="Proteomes" id="UP001279734">
    <property type="component" value="Unassembled WGS sequence"/>
</dbReference>
<protein>
    <submittedName>
        <fullName evidence="1">Uncharacterized protein</fullName>
    </submittedName>
</protein>
<evidence type="ECO:0000313" key="1">
    <source>
        <dbReference type="EMBL" id="GMG99768.1"/>
    </source>
</evidence>
<reference evidence="1" key="1">
    <citation type="submission" date="2023-05" db="EMBL/GenBank/DDBJ databases">
        <title>Nepenthes gracilis genome sequencing.</title>
        <authorList>
            <person name="Fukushima K."/>
        </authorList>
    </citation>
    <scope>NUCLEOTIDE SEQUENCE</scope>
    <source>
        <strain evidence="1">SING2019-196</strain>
    </source>
</reference>
<keyword evidence="2" id="KW-1185">Reference proteome</keyword>
<dbReference type="AlphaFoldDB" id="A0AAD3P8I4"/>
<evidence type="ECO:0000313" key="2">
    <source>
        <dbReference type="Proteomes" id="UP001279734"/>
    </source>
</evidence>
<gene>
    <name evidence="1" type="ORF">Nepgr_001608</name>
</gene>
<dbReference type="EMBL" id="BSYO01000001">
    <property type="protein sequence ID" value="GMG99768.1"/>
    <property type="molecule type" value="Genomic_DNA"/>
</dbReference>
<sequence>MVIRAAMPQALRWFNEESASTVGLMCLGFTKVLLGDAAQLPDDHGCVSILSISSSVRILSATRLLRFSPRLCCCHKAKVLL</sequence>
<name>A0AAD3P8I4_NEPGR</name>
<accession>A0AAD3P8I4</accession>
<comment type="caution">
    <text evidence="1">The sequence shown here is derived from an EMBL/GenBank/DDBJ whole genome shotgun (WGS) entry which is preliminary data.</text>
</comment>
<proteinExistence type="predicted"/>